<dbReference type="SUPFAM" id="SSF82199">
    <property type="entry name" value="SET domain"/>
    <property type="match status" value="1"/>
</dbReference>
<dbReference type="Proteomes" id="UP000031512">
    <property type="component" value="Unassembled WGS sequence"/>
</dbReference>
<organism evidence="2 3">
    <name type="scientific">Theileria equi strain WA</name>
    <dbReference type="NCBI Taxonomy" id="1537102"/>
    <lineage>
        <taxon>Eukaryota</taxon>
        <taxon>Sar</taxon>
        <taxon>Alveolata</taxon>
        <taxon>Apicomplexa</taxon>
        <taxon>Aconoidasida</taxon>
        <taxon>Piroplasmida</taxon>
        <taxon>Theileriidae</taxon>
        <taxon>Theileria</taxon>
    </lineage>
</organism>
<evidence type="ECO:0000313" key="3">
    <source>
        <dbReference type="Proteomes" id="UP000031512"/>
    </source>
</evidence>
<dbReference type="OrthoDB" id="361857at2759"/>
<dbReference type="GeneID" id="15804324"/>
<dbReference type="Gene3D" id="3.90.1410.10">
    <property type="entry name" value="set domain protein methyltransferase, domain 1"/>
    <property type="match status" value="1"/>
</dbReference>
<dbReference type="KEGG" id="beq:BEWA_012480"/>
<name>L1LBP0_THEEQ</name>
<comment type="caution">
    <text evidence="2">The sequence shown here is derived from an EMBL/GenBank/DDBJ whole genome shotgun (WGS) entry which is preliminary data.</text>
</comment>
<dbReference type="PROSITE" id="PS50280">
    <property type="entry name" value="SET"/>
    <property type="match status" value="1"/>
</dbReference>
<reference evidence="2 3" key="1">
    <citation type="journal article" date="2012" name="BMC Genomics">
        <title>Comparative genomic analysis and phylogenetic position of Theileria equi.</title>
        <authorList>
            <person name="Kappmeyer L.S."/>
            <person name="Thiagarajan M."/>
            <person name="Herndon D.R."/>
            <person name="Ramsay J.D."/>
            <person name="Caler E."/>
            <person name="Djikeng A."/>
            <person name="Gillespie J.J."/>
            <person name="Lau A.O."/>
            <person name="Roalson E.H."/>
            <person name="Silva J.C."/>
            <person name="Silva M.G."/>
            <person name="Suarez C.E."/>
            <person name="Ueti M.W."/>
            <person name="Nene V.M."/>
            <person name="Mealey R.H."/>
            <person name="Knowles D.P."/>
            <person name="Brayton K.A."/>
        </authorList>
    </citation>
    <scope>NUCLEOTIDE SEQUENCE [LARGE SCALE GENOMIC DNA]</scope>
    <source>
        <strain evidence="2 3">WA</strain>
    </source>
</reference>
<dbReference type="InterPro" id="IPR001214">
    <property type="entry name" value="SET_dom"/>
</dbReference>
<dbReference type="RefSeq" id="XP_004832141.1">
    <property type="nucleotide sequence ID" value="XM_004832084.1"/>
</dbReference>
<dbReference type="PANTHER" id="PTHR13271">
    <property type="entry name" value="UNCHARACTERIZED PUTATIVE METHYLTRANSFERASE"/>
    <property type="match status" value="1"/>
</dbReference>
<protein>
    <recommendedName>
        <fullName evidence="1">SET domain-containing protein</fullName>
    </recommendedName>
</protein>
<accession>L1LBP0</accession>
<sequence length="941" mass="107056">MRFASGGILWLVIVHFGIKCATSVILYRQIEKSTTPTVSFPNFCGVFHGISSPFINVGSVSPLRVDARNELNFKHITSFISSVHIANKVKELLLEHGCIRNVLDVRRQSRLEYNRDLISETYASAIVTHNSFDTKRPLEVPDSCFYRFDGDHEDELSLGGSQSLGAHETLASIPVDFCHSLISSISHLFQNLGLLKLVAHDNPLLSKYVSHIDSLLNLSFGTHLNKESFKSIYKPHDSAKLPSVPSGDDGFEARLFDFLSLKRLQLLRLLILSDTLTSIDSSLSATLNISYIKIMSVNDNEKEMLLLGLALVGEYFINLLDFTLRYLHGKVPYSSAANVQDKIKILWLHYLINRDVSHLPTVMPDASVEQIQQHIIRYKVSRRKLATFDLFKLTTDPISVIQDHIEHIAQYHYKQEDSFPRKFGYGPLTSDRRIHIEELLCKIESELLSFNDSDMEISLFTLSKKDYNFVLNGSKAIDDTVMCSKNKDFSIKTILDLFLNHVLEESSSEDCHVSSHEFFMGLNSFVTLSLLNRFVSTLVSHVIRFEPFKPEQSDTNSSKYFHRSYLFDAAPGIACKLISSTLEKAADLCYDETNQSFRNYAYVVPLIDLCNHSFNTANSQISASFSDNLHSTEEKLTFQLSTTKNIEARDEIKINYGINDNNIFLLDYGFVSGDRDSNGVIIDIEPASIREAAYSQDIANLLPLAYPSGLPKEKTDFLKDMNLIKIPKIIDIMELYKDPQFEGLPIKKYCEFASKFIARENAKNDPRLDYDNTMPDCTLYRQPIPEPDEQPQNEDFTIPEYIKISGDGVPDPRLILLLKVSFCRNLKRLNWIKEQTIEYLATSVNSPLDVKTFKVAATLCRNYIGEHYGKTISDDLKLINDKDVCKLSLKYKDKTFQDIRYGTCLTVPNAIIISHCLRQKIPVYKCANFYNTLSESRNSLM</sequence>
<evidence type="ECO:0000259" key="1">
    <source>
        <dbReference type="PROSITE" id="PS50280"/>
    </source>
</evidence>
<dbReference type="AlphaFoldDB" id="L1LBP0"/>
<proteinExistence type="predicted"/>
<keyword evidence="3" id="KW-1185">Reference proteome</keyword>
<evidence type="ECO:0000313" key="2">
    <source>
        <dbReference type="EMBL" id="EKX72689.1"/>
    </source>
</evidence>
<dbReference type="InterPro" id="IPR050600">
    <property type="entry name" value="SETD3_SETD6_MTase"/>
</dbReference>
<gene>
    <name evidence="2" type="ORF">BEWA_012480</name>
</gene>
<dbReference type="EMBL" id="ACOU01000004">
    <property type="protein sequence ID" value="EKX72689.1"/>
    <property type="molecule type" value="Genomic_DNA"/>
</dbReference>
<dbReference type="STRING" id="1537102.L1LBP0"/>
<dbReference type="GO" id="GO:0016279">
    <property type="term" value="F:protein-lysine N-methyltransferase activity"/>
    <property type="evidence" value="ECO:0007669"/>
    <property type="project" value="TreeGrafter"/>
</dbReference>
<feature type="domain" description="SET" evidence="1">
    <location>
        <begin position="396"/>
        <end position="657"/>
    </location>
</feature>
<dbReference type="VEuPathDB" id="PiroplasmaDB:BEWA_012480"/>
<dbReference type="eggNOG" id="KOG2660">
    <property type="taxonomic scope" value="Eukaryota"/>
</dbReference>
<dbReference type="InterPro" id="IPR046341">
    <property type="entry name" value="SET_dom_sf"/>
</dbReference>